<feature type="transmembrane region" description="Helical" evidence="2">
    <location>
        <begin position="76"/>
        <end position="100"/>
    </location>
</feature>
<sequence length="204" mass="21976">MSSARGLLAKGVPPGAAWLLYLRIAILVLSLIILALAAYAVSLFSVGAGAFLIFVTIKTMLIFGAAVAIEIWAPQYYYRIGALVAYILGVIFWLSGWAWAASSAAFWLSWGLDNYNNHEGGALAACAGLGALTWVLTIVNLGFFIRGCLVDPDGAGAIHQAELGQVKQDPAQAYQPVQLDQSYQYPPQGPPQQQQQQQQQNYVS</sequence>
<dbReference type="PANTHER" id="PTHR37451">
    <property type="entry name" value="MARVEL DOMAIN"/>
    <property type="match status" value="1"/>
</dbReference>
<feature type="transmembrane region" description="Helical" evidence="2">
    <location>
        <begin position="20"/>
        <end position="41"/>
    </location>
</feature>
<keyword evidence="4" id="KW-1185">Reference proteome</keyword>
<feature type="region of interest" description="Disordered" evidence="1">
    <location>
        <begin position="181"/>
        <end position="204"/>
    </location>
</feature>
<reference evidence="3 4" key="1">
    <citation type="journal article" date="2024" name="Commun. Biol.">
        <title>Comparative genomic analysis of thermophilic fungi reveals convergent evolutionary adaptations and gene losses.</title>
        <authorList>
            <person name="Steindorff A.S."/>
            <person name="Aguilar-Pontes M.V."/>
            <person name="Robinson A.J."/>
            <person name="Andreopoulos B."/>
            <person name="LaButti K."/>
            <person name="Kuo A."/>
            <person name="Mondo S."/>
            <person name="Riley R."/>
            <person name="Otillar R."/>
            <person name="Haridas S."/>
            <person name="Lipzen A."/>
            <person name="Grimwood J."/>
            <person name="Schmutz J."/>
            <person name="Clum A."/>
            <person name="Reid I.D."/>
            <person name="Moisan M.C."/>
            <person name="Butler G."/>
            <person name="Nguyen T.T.M."/>
            <person name="Dewar K."/>
            <person name="Conant G."/>
            <person name="Drula E."/>
            <person name="Henrissat B."/>
            <person name="Hansel C."/>
            <person name="Singer S."/>
            <person name="Hutchinson M.I."/>
            <person name="de Vries R.P."/>
            <person name="Natvig D.O."/>
            <person name="Powell A.J."/>
            <person name="Tsang A."/>
            <person name="Grigoriev I.V."/>
        </authorList>
    </citation>
    <scope>NUCLEOTIDE SEQUENCE [LARGE SCALE GENOMIC DNA]</scope>
    <source>
        <strain evidence="3 4">ATCC 24622</strain>
    </source>
</reference>
<evidence type="ECO:0000256" key="1">
    <source>
        <dbReference type="SAM" id="MobiDB-lite"/>
    </source>
</evidence>
<comment type="caution">
    <text evidence="3">The sequence shown here is derived from an EMBL/GenBank/DDBJ whole genome shotgun (WGS) entry which is preliminary data.</text>
</comment>
<feature type="transmembrane region" description="Helical" evidence="2">
    <location>
        <begin position="47"/>
        <end position="69"/>
    </location>
</feature>
<name>A0ABR3WSU6_9PEZI</name>
<proteinExistence type="predicted"/>
<keyword evidence="2" id="KW-0812">Transmembrane</keyword>
<keyword evidence="2" id="KW-1133">Transmembrane helix</keyword>
<feature type="transmembrane region" description="Helical" evidence="2">
    <location>
        <begin position="120"/>
        <end position="145"/>
    </location>
</feature>
<protein>
    <recommendedName>
        <fullName evidence="5">MARVEL domain-containing protein</fullName>
    </recommendedName>
</protein>
<keyword evidence="2" id="KW-0472">Membrane</keyword>
<dbReference type="PANTHER" id="PTHR37451:SF4">
    <property type="entry name" value="MARVEL DOMAIN-CONTAINING PROTEIN"/>
    <property type="match status" value="1"/>
</dbReference>
<accession>A0ABR3WSU6</accession>
<evidence type="ECO:0008006" key="5">
    <source>
        <dbReference type="Google" id="ProtNLM"/>
    </source>
</evidence>
<organism evidence="3 4">
    <name type="scientific">Phialemonium thermophilum</name>
    <dbReference type="NCBI Taxonomy" id="223376"/>
    <lineage>
        <taxon>Eukaryota</taxon>
        <taxon>Fungi</taxon>
        <taxon>Dikarya</taxon>
        <taxon>Ascomycota</taxon>
        <taxon>Pezizomycotina</taxon>
        <taxon>Sordariomycetes</taxon>
        <taxon>Sordariomycetidae</taxon>
        <taxon>Cephalothecales</taxon>
        <taxon>Cephalothecaceae</taxon>
        <taxon>Phialemonium</taxon>
    </lineage>
</organism>
<evidence type="ECO:0000313" key="3">
    <source>
        <dbReference type="EMBL" id="KAL1866374.1"/>
    </source>
</evidence>
<dbReference type="EMBL" id="JAZHXJ010000268">
    <property type="protein sequence ID" value="KAL1866374.1"/>
    <property type="molecule type" value="Genomic_DNA"/>
</dbReference>
<evidence type="ECO:0000313" key="4">
    <source>
        <dbReference type="Proteomes" id="UP001586593"/>
    </source>
</evidence>
<gene>
    <name evidence="3" type="ORF">VTK73DRAFT_4752</name>
</gene>
<dbReference type="Proteomes" id="UP001586593">
    <property type="component" value="Unassembled WGS sequence"/>
</dbReference>
<evidence type="ECO:0000256" key="2">
    <source>
        <dbReference type="SAM" id="Phobius"/>
    </source>
</evidence>